<organism evidence="3 4">
    <name type="scientific">Candidula unifasciata</name>
    <dbReference type="NCBI Taxonomy" id="100452"/>
    <lineage>
        <taxon>Eukaryota</taxon>
        <taxon>Metazoa</taxon>
        <taxon>Spiralia</taxon>
        <taxon>Lophotrochozoa</taxon>
        <taxon>Mollusca</taxon>
        <taxon>Gastropoda</taxon>
        <taxon>Heterobranchia</taxon>
        <taxon>Euthyneura</taxon>
        <taxon>Panpulmonata</taxon>
        <taxon>Eupulmonata</taxon>
        <taxon>Stylommatophora</taxon>
        <taxon>Helicina</taxon>
        <taxon>Helicoidea</taxon>
        <taxon>Geomitridae</taxon>
        <taxon>Candidula</taxon>
    </lineage>
</organism>
<dbReference type="InterPro" id="IPR036034">
    <property type="entry name" value="PDZ_sf"/>
</dbReference>
<evidence type="ECO:0000313" key="3">
    <source>
        <dbReference type="EMBL" id="CAG5126932.1"/>
    </source>
</evidence>
<dbReference type="SMART" id="SM00228">
    <property type="entry name" value="PDZ"/>
    <property type="match status" value="1"/>
</dbReference>
<feature type="compositionally biased region" description="Basic and acidic residues" evidence="1">
    <location>
        <begin position="147"/>
        <end position="159"/>
    </location>
</feature>
<feature type="region of interest" description="Disordered" evidence="1">
    <location>
        <begin position="112"/>
        <end position="201"/>
    </location>
</feature>
<gene>
    <name evidence="3" type="ORF">CUNI_LOCUS12490</name>
</gene>
<dbReference type="InterPro" id="IPR001478">
    <property type="entry name" value="PDZ"/>
</dbReference>
<dbReference type="SUPFAM" id="SSF50156">
    <property type="entry name" value="PDZ domain-like"/>
    <property type="match status" value="1"/>
</dbReference>
<protein>
    <recommendedName>
        <fullName evidence="2">PDZ domain-containing protein</fullName>
    </recommendedName>
</protein>
<keyword evidence="4" id="KW-1185">Reference proteome</keyword>
<dbReference type="Gene3D" id="2.30.42.10">
    <property type="match status" value="1"/>
</dbReference>
<feature type="compositionally biased region" description="Polar residues" evidence="1">
    <location>
        <begin position="81"/>
        <end position="91"/>
    </location>
</feature>
<dbReference type="EMBL" id="CAJHNH020002502">
    <property type="protein sequence ID" value="CAG5126932.1"/>
    <property type="molecule type" value="Genomic_DNA"/>
</dbReference>
<dbReference type="Proteomes" id="UP000678393">
    <property type="component" value="Unassembled WGS sequence"/>
</dbReference>
<feature type="non-terminal residue" evidence="3">
    <location>
        <position position="1"/>
    </location>
</feature>
<reference evidence="3" key="1">
    <citation type="submission" date="2021-04" db="EMBL/GenBank/DDBJ databases">
        <authorList>
            <consortium name="Molecular Ecology Group"/>
        </authorList>
    </citation>
    <scope>NUCLEOTIDE SEQUENCE</scope>
</reference>
<dbReference type="Pfam" id="PF00595">
    <property type="entry name" value="PDZ"/>
    <property type="match status" value="1"/>
</dbReference>
<feature type="compositionally biased region" description="Polar residues" evidence="1">
    <location>
        <begin position="112"/>
        <end position="123"/>
    </location>
</feature>
<feature type="domain" description="PDZ" evidence="2">
    <location>
        <begin position="217"/>
        <end position="297"/>
    </location>
</feature>
<evidence type="ECO:0000313" key="4">
    <source>
        <dbReference type="Proteomes" id="UP000678393"/>
    </source>
</evidence>
<evidence type="ECO:0000256" key="1">
    <source>
        <dbReference type="SAM" id="MobiDB-lite"/>
    </source>
</evidence>
<feature type="compositionally biased region" description="Basic and acidic residues" evidence="1">
    <location>
        <begin position="46"/>
        <end position="80"/>
    </location>
</feature>
<evidence type="ECO:0000259" key="2">
    <source>
        <dbReference type="PROSITE" id="PS50106"/>
    </source>
</evidence>
<dbReference type="OrthoDB" id="2272012at2759"/>
<dbReference type="InterPro" id="IPR052074">
    <property type="entry name" value="NonRcpt_TyrProt_Phosphatase"/>
</dbReference>
<accession>A0A8S3ZIJ0</accession>
<dbReference type="PANTHER" id="PTHR46900">
    <property type="entry name" value="TYROSINE-PROTEIN PHOSPHATASE NON-RECEPTOR TYPE 13"/>
    <property type="match status" value="1"/>
</dbReference>
<feature type="region of interest" description="Disordered" evidence="1">
    <location>
        <begin position="25"/>
        <end position="91"/>
    </location>
</feature>
<dbReference type="PANTHER" id="PTHR46900:SF2">
    <property type="entry name" value="TYROSINE-PROTEIN PHOSPHATASE NON-RECEPTOR TYPE 13"/>
    <property type="match status" value="1"/>
</dbReference>
<proteinExistence type="predicted"/>
<comment type="caution">
    <text evidence="3">The sequence shown here is derived from an EMBL/GenBank/DDBJ whole genome shotgun (WGS) entry which is preliminary data.</text>
</comment>
<name>A0A8S3ZIJ0_9EUPU</name>
<dbReference type="AlphaFoldDB" id="A0A8S3ZIJ0"/>
<sequence length="307" mass="33866">MDSDILDSSRSALENKYSEAACLKKDEVPSKVASGKNSDSHLAASTKEEDDHFVRDYVDKKDDSVEGGRDSTSLDEKGGRDSTSLDESSEFNRQLLSLKTTLDNLLENESVSTVCDSNPSEASSEPVIIRSPRRVIEKQQKPLVRQSEPRPVDDNHDVNEEHDDDDDVVVTSYGDYRKPDSDPVRVTGEDTSQDKVEDSGKLSSEVYLRSSEPEILEISLKKDGSGFGFTIAGGVNSGGCYIKQLVSDPAIGDGRLQQGDRILKVNGQYILALNHIDAVTFIRKLPNVAHMQVLRYPQSVEDKETQV</sequence>
<dbReference type="PROSITE" id="PS50106">
    <property type="entry name" value="PDZ"/>
    <property type="match status" value="1"/>
</dbReference>